<keyword evidence="3" id="KW-1185">Reference proteome</keyword>
<dbReference type="EMBL" id="JAETWB010000004">
    <property type="protein sequence ID" value="MBL6078775.1"/>
    <property type="molecule type" value="Genomic_DNA"/>
</dbReference>
<reference evidence="2 3" key="1">
    <citation type="submission" date="2021-01" db="EMBL/GenBank/DDBJ databases">
        <title>Belnapia mucosa sp. nov. and Belnapia arida sp. nov., isolated from the Tabernas Desert (Almeria, Spain).</title>
        <authorList>
            <person name="Molina-Menor E."/>
            <person name="Vidal-Verdu A."/>
            <person name="Calonge A."/>
            <person name="Satari L."/>
            <person name="Pereto J."/>
            <person name="Porcar M."/>
        </authorList>
    </citation>
    <scope>NUCLEOTIDE SEQUENCE [LARGE SCALE GENOMIC DNA]</scope>
    <source>
        <strain evidence="2 3">T18</strain>
    </source>
</reference>
<protein>
    <submittedName>
        <fullName evidence="2">Uncharacterized protein</fullName>
    </submittedName>
</protein>
<dbReference type="RefSeq" id="WP_202832050.1">
    <property type="nucleotide sequence ID" value="NZ_JAETWB010000004.1"/>
</dbReference>
<dbReference type="Proteomes" id="UP000660885">
    <property type="component" value="Unassembled WGS sequence"/>
</dbReference>
<comment type="caution">
    <text evidence="2">The sequence shown here is derived from an EMBL/GenBank/DDBJ whole genome shotgun (WGS) entry which is preliminary data.</text>
</comment>
<name>A0ABS1U3L6_9PROT</name>
<evidence type="ECO:0000256" key="1">
    <source>
        <dbReference type="SAM" id="SignalP"/>
    </source>
</evidence>
<evidence type="ECO:0000313" key="2">
    <source>
        <dbReference type="EMBL" id="MBL6078775.1"/>
    </source>
</evidence>
<organism evidence="2 3">
    <name type="scientific">Belnapia arida</name>
    <dbReference type="NCBI Taxonomy" id="2804533"/>
    <lineage>
        <taxon>Bacteria</taxon>
        <taxon>Pseudomonadati</taxon>
        <taxon>Pseudomonadota</taxon>
        <taxon>Alphaproteobacteria</taxon>
        <taxon>Acetobacterales</taxon>
        <taxon>Roseomonadaceae</taxon>
        <taxon>Belnapia</taxon>
    </lineage>
</organism>
<feature type="chain" id="PRO_5047328916" evidence="1">
    <location>
        <begin position="21"/>
        <end position="109"/>
    </location>
</feature>
<keyword evidence="1" id="KW-0732">Signal</keyword>
<sequence length="109" mass="10769">MIPRPLLPLLLIVLAWPAAAQQRAVVVPAEASIIVPARGAAPVATPGPPRRPRRAISERVLQAPRPAETGTPTSLLVSVPLGIAAGVLAATLGGGGGGGGGVSAPARTR</sequence>
<proteinExistence type="predicted"/>
<feature type="signal peptide" evidence="1">
    <location>
        <begin position="1"/>
        <end position="20"/>
    </location>
</feature>
<gene>
    <name evidence="2" type="ORF">JMJ56_12215</name>
</gene>
<evidence type="ECO:0000313" key="3">
    <source>
        <dbReference type="Proteomes" id="UP000660885"/>
    </source>
</evidence>
<accession>A0ABS1U3L6</accession>